<gene>
    <name evidence="1" type="ORF">CERSUDRAFT_71353</name>
</gene>
<accession>M2QVP5</accession>
<keyword evidence="2" id="KW-1185">Reference proteome</keyword>
<evidence type="ECO:0000313" key="1">
    <source>
        <dbReference type="EMBL" id="EMD41183.1"/>
    </source>
</evidence>
<sequence length="253" mass="29133">MLVAKSTAFRVYRGLLAIWSTVFRDLFELPQPQDAEQYEGCPVVRFQANDDDLRRLLLTLMGFIAVHEVNDAEFRDIAGLLRLSHKYDVKDVFKSSKECFKAIFPTTFSDFMRVNAKCSRSDAIEAINLVHRINERSILPVAFYLCCQDQDDEQTKHGAQIPLLRAGDRNKYMELRAWLRLNNYNLSLKIFDWVPFSTYCRTKKRCMTILHQENIALTLTPSSCLSRLAGVFAALLRVKKASKSRPRTKKAGK</sequence>
<proteinExistence type="predicted"/>
<evidence type="ECO:0008006" key="3">
    <source>
        <dbReference type="Google" id="ProtNLM"/>
    </source>
</evidence>
<organism evidence="1 2">
    <name type="scientific">Ceriporiopsis subvermispora (strain B)</name>
    <name type="common">White-rot fungus</name>
    <name type="synonym">Gelatoporia subvermispora</name>
    <dbReference type="NCBI Taxonomy" id="914234"/>
    <lineage>
        <taxon>Eukaryota</taxon>
        <taxon>Fungi</taxon>
        <taxon>Dikarya</taxon>
        <taxon>Basidiomycota</taxon>
        <taxon>Agaricomycotina</taxon>
        <taxon>Agaricomycetes</taxon>
        <taxon>Polyporales</taxon>
        <taxon>Gelatoporiaceae</taxon>
        <taxon>Gelatoporia</taxon>
    </lineage>
</organism>
<name>M2QVP5_CERS8</name>
<dbReference type="OrthoDB" id="2800059at2759"/>
<dbReference type="Proteomes" id="UP000016930">
    <property type="component" value="Unassembled WGS sequence"/>
</dbReference>
<evidence type="ECO:0000313" key="2">
    <source>
        <dbReference type="Proteomes" id="UP000016930"/>
    </source>
</evidence>
<dbReference type="AlphaFoldDB" id="M2QVP5"/>
<dbReference type="EMBL" id="KB445792">
    <property type="protein sequence ID" value="EMD41183.1"/>
    <property type="molecule type" value="Genomic_DNA"/>
</dbReference>
<dbReference type="STRING" id="914234.M2QVP5"/>
<reference evidence="1 2" key="1">
    <citation type="journal article" date="2012" name="Proc. Natl. Acad. Sci. U.S.A.">
        <title>Comparative genomics of Ceriporiopsis subvermispora and Phanerochaete chrysosporium provide insight into selective ligninolysis.</title>
        <authorList>
            <person name="Fernandez-Fueyo E."/>
            <person name="Ruiz-Duenas F.J."/>
            <person name="Ferreira P."/>
            <person name="Floudas D."/>
            <person name="Hibbett D.S."/>
            <person name="Canessa P."/>
            <person name="Larrondo L.F."/>
            <person name="James T.Y."/>
            <person name="Seelenfreund D."/>
            <person name="Lobos S."/>
            <person name="Polanco R."/>
            <person name="Tello M."/>
            <person name="Honda Y."/>
            <person name="Watanabe T."/>
            <person name="Watanabe T."/>
            <person name="Ryu J.S."/>
            <person name="Kubicek C.P."/>
            <person name="Schmoll M."/>
            <person name="Gaskell J."/>
            <person name="Hammel K.E."/>
            <person name="St John F.J."/>
            <person name="Vanden Wymelenberg A."/>
            <person name="Sabat G."/>
            <person name="Splinter BonDurant S."/>
            <person name="Syed K."/>
            <person name="Yadav J.S."/>
            <person name="Doddapaneni H."/>
            <person name="Subramanian V."/>
            <person name="Lavin J.L."/>
            <person name="Oguiza J.A."/>
            <person name="Perez G."/>
            <person name="Pisabarro A.G."/>
            <person name="Ramirez L."/>
            <person name="Santoyo F."/>
            <person name="Master E."/>
            <person name="Coutinho P.M."/>
            <person name="Henrissat B."/>
            <person name="Lombard V."/>
            <person name="Magnuson J.K."/>
            <person name="Kuees U."/>
            <person name="Hori C."/>
            <person name="Igarashi K."/>
            <person name="Samejima M."/>
            <person name="Held B.W."/>
            <person name="Barry K.W."/>
            <person name="LaButti K.M."/>
            <person name="Lapidus A."/>
            <person name="Lindquist E.A."/>
            <person name="Lucas S.M."/>
            <person name="Riley R."/>
            <person name="Salamov A.A."/>
            <person name="Hoffmeister D."/>
            <person name="Schwenk D."/>
            <person name="Hadar Y."/>
            <person name="Yarden O."/>
            <person name="de Vries R.P."/>
            <person name="Wiebenga A."/>
            <person name="Stenlid J."/>
            <person name="Eastwood D."/>
            <person name="Grigoriev I.V."/>
            <person name="Berka R.M."/>
            <person name="Blanchette R.A."/>
            <person name="Kersten P."/>
            <person name="Martinez A.T."/>
            <person name="Vicuna R."/>
            <person name="Cullen D."/>
        </authorList>
    </citation>
    <scope>NUCLEOTIDE SEQUENCE [LARGE SCALE GENOMIC DNA]</scope>
    <source>
        <strain evidence="1 2">B</strain>
    </source>
</reference>
<dbReference type="HOGENOM" id="CLU_1098375_0_0_1"/>
<protein>
    <recommendedName>
        <fullName evidence="3">BTB domain-containing protein</fullName>
    </recommendedName>
</protein>